<dbReference type="EC" id="2.7.7.87" evidence="3 13"/>
<evidence type="ECO:0000256" key="12">
    <source>
        <dbReference type="ARBA" id="ARBA00048366"/>
    </source>
</evidence>
<organism evidence="16 17">
    <name type="scientific">Spirosoma validum</name>
    <dbReference type="NCBI Taxonomy" id="2771355"/>
    <lineage>
        <taxon>Bacteria</taxon>
        <taxon>Pseudomonadati</taxon>
        <taxon>Bacteroidota</taxon>
        <taxon>Cytophagia</taxon>
        <taxon>Cytophagales</taxon>
        <taxon>Cytophagaceae</taxon>
        <taxon>Spirosoma</taxon>
    </lineage>
</organism>
<dbReference type="GO" id="GO:0006450">
    <property type="term" value="P:regulation of translational fidelity"/>
    <property type="evidence" value="ECO:0007669"/>
    <property type="project" value="TreeGrafter"/>
</dbReference>
<dbReference type="SUPFAM" id="SSF55821">
    <property type="entry name" value="YrdC/RibB"/>
    <property type="match status" value="1"/>
</dbReference>
<dbReference type="GO" id="GO:0003725">
    <property type="term" value="F:double-stranded RNA binding"/>
    <property type="evidence" value="ECO:0007669"/>
    <property type="project" value="UniProtKB-UniRule"/>
</dbReference>
<dbReference type="FunFam" id="3.90.870.10:FF:000009">
    <property type="entry name" value="Threonylcarbamoyl-AMP synthase, putative"/>
    <property type="match status" value="1"/>
</dbReference>
<feature type="binding site" evidence="14">
    <location>
        <position position="173"/>
    </location>
    <ligand>
        <name>L-threonine</name>
        <dbReference type="ChEBI" id="CHEBI:57926"/>
    </ligand>
</feature>
<feature type="binding site" evidence="14">
    <location>
        <position position="143"/>
    </location>
    <ligand>
        <name>ATP</name>
        <dbReference type="ChEBI" id="CHEBI:30616"/>
    </ligand>
</feature>
<evidence type="ECO:0000313" key="17">
    <source>
        <dbReference type="Proteomes" id="UP000653797"/>
    </source>
</evidence>
<dbReference type="Gene3D" id="3.90.870.10">
    <property type="entry name" value="DHBP synthase"/>
    <property type="match status" value="1"/>
</dbReference>
<evidence type="ECO:0000256" key="3">
    <source>
        <dbReference type="ARBA" id="ARBA00012584"/>
    </source>
</evidence>
<feature type="binding site" evidence="14">
    <location>
        <position position="223"/>
    </location>
    <ligand>
        <name>ATP</name>
        <dbReference type="ChEBI" id="CHEBI:30616"/>
    </ligand>
</feature>
<dbReference type="NCBIfam" id="TIGR00057">
    <property type="entry name" value="L-threonylcarbamoyladenylate synthase"/>
    <property type="match status" value="1"/>
</dbReference>
<keyword evidence="17" id="KW-1185">Reference proteome</keyword>
<dbReference type="GO" id="GO:0005524">
    <property type="term" value="F:ATP binding"/>
    <property type="evidence" value="ECO:0007669"/>
    <property type="project" value="UniProtKB-UniRule"/>
</dbReference>
<comment type="catalytic activity">
    <reaction evidence="12 13">
        <text>L-threonine + hydrogencarbonate + ATP = L-threonylcarbamoyladenylate + diphosphate + H2O</text>
        <dbReference type="Rhea" id="RHEA:36407"/>
        <dbReference type="ChEBI" id="CHEBI:15377"/>
        <dbReference type="ChEBI" id="CHEBI:17544"/>
        <dbReference type="ChEBI" id="CHEBI:30616"/>
        <dbReference type="ChEBI" id="CHEBI:33019"/>
        <dbReference type="ChEBI" id="CHEBI:57926"/>
        <dbReference type="ChEBI" id="CHEBI:73682"/>
        <dbReference type="EC" id="2.7.7.87"/>
    </reaction>
</comment>
<comment type="caution">
    <text evidence="16">The sequence shown here is derived from an EMBL/GenBank/DDBJ whole genome shotgun (WGS) entry which is preliminary data.</text>
</comment>
<feature type="binding site" evidence="14">
    <location>
        <position position="27"/>
    </location>
    <ligand>
        <name>L-threonine</name>
        <dbReference type="ChEBI" id="CHEBI:57926"/>
    </ligand>
</feature>
<dbReference type="Pfam" id="PF03481">
    <property type="entry name" value="Sua5_C"/>
    <property type="match status" value="1"/>
</dbReference>
<evidence type="ECO:0000256" key="4">
    <source>
        <dbReference type="ARBA" id="ARBA00015492"/>
    </source>
</evidence>
<evidence type="ECO:0000256" key="11">
    <source>
        <dbReference type="ARBA" id="ARBA00029774"/>
    </source>
</evidence>
<accession>A0A927GF70</accession>
<comment type="function">
    <text evidence="13">Required for the formation of a threonylcarbamoyl group on adenosine at position 37 (t(6)A37) in tRNAs that read codons beginning with adenine.</text>
</comment>
<dbReference type="GO" id="GO:0000049">
    <property type="term" value="F:tRNA binding"/>
    <property type="evidence" value="ECO:0007669"/>
    <property type="project" value="TreeGrafter"/>
</dbReference>
<protein>
    <recommendedName>
        <fullName evidence="4 13">Threonylcarbamoyl-AMP synthase</fullName>
        <shortName evidence="13">TC-AMP synthase</shortName>
        <ecNumber evidence="3 13">2.7.7.87</ecNumber>
    </recommendedName>
    <alternativeName>
        <fullName evidence="11 13">L-threonylcarbamoyladenylate synthase</fullName>
    </alternativeName>
</protein>
<dbReference type="GO" id="GO:0005737">
    <property type="term" value="C:cytoplasm"/>
    <property type="evidence" value="ECO:0007669"/>
    <property type="project" value="UniProtKB-SubCell"/>
</dbReference>
<evidence type="ECO:0000256" key="1">
    <source>
        <dbReference type="ARBA" id="ARBA00004496"/>
    </source>
</evidence>
<evidence type="ECO:0000256" key="10">
    <source>
        <dbReference type="ARBA" id="ARBA00022840"/>
    </source>
</evidence>
<name>A0A927GF70_9BACT</name>
<dbReference type="RefSeq" id="WP_191041182.1">
    <property type="nucleotide sequence ID" value="NZ_JACXAA010000008.1"/>
</dbReference>
<reference evidence="16" key="1">
    <citation type="submission" date="2020-09" db="EMBL/GenBank/DDBJ databases">
        <authorList>
            <person name="Kim M.K."/>
        </authorList>
    </citation>
    <scope>NUCLEOTIDE SEQUENCE</scope>
    <source>
        <strain evidence="16">BT704</strain>
    </source>
</reference>
<dbReference type="PROSITE" id="PS51163">
    <property type="entry name" value="YRDC"/>
    <property type="match status" value="1"/>
</dbReference>
<dbReference type="Pfam" id="PF01300">
    <property type="entry name" value="Sua5_yciO_yrdC"/>
    <property type="match status" value="1"/>
</dbReference>
<evidence type="ECO:0000256" key="13">
    <source>
        <dbReference type="PIRNR" id="PIRNR004930"/>
    </source>
</evidence>
<keyword evidence="7 13" id="KW-0819">tRNA processing</keyword>
<comment type="subcellular location">
    <subcellularLocation>
        <location evidence="1 13">Cytoplasm</location>
    </subcellularLocation>
</comment>
<evidence type="ECO:0000256" key="9">
    <source>
        <dbReference type="ARBA" id="ARBA00022741"/>
    </source>
</evidence>
<evidence type="ECO:0000259" key="15">
    <source>
        <dbReference type="PROSITE" id="PS51163"/>
    </source>
</evidence>
<gene>
    <name evidence="16" type="ORF">IC230_21900</name>
</gene>
<dbReference type="PANTHER" id="PTHR17490">
    <property type="entry name" value="SUA5"/>
    <property type="match status" value="1"/>
</dbReference>
<dbReference type="GO" id="GO:0008033">
    <property type="term" value="P:tRNA processing"/>
    <property type="evidence" value="ECO:0007669"/>
    <property type="project" value="UniProtKB-KW"/>
</dbReference>
<feature type="binding site" evidence="14">
    <location>
        <position position="113"/>
    </location>
    <ligand>
        <name>L-threonine</name>
        <dbReference type="ChEBI" id="CHEBI:57926"/>
    </ligand>
</feature>
<dbReference type="InterPro" id="IPR050156">
    <property type="entry name" value="TC-AMP_synthase_SUA5"/>
</dbReference>
<dbReference type="InterPro" id="IPR005145">
    <property type="entry name" value="Sua5_C"/>
</dbReference>
<feature type="binding site" evidence="14">
    <location>
        <position position="133"/>
    </location>
    <ligand>
        <name>L-threonine</name>
        <dbReference type="ChEBI" id="CHEBI:57926"/>
    </ligand>
</feature>
<dbReference type="AlphaFoldDB" id="A0A927GF70"/>
<evidence type="ECO:0000256" key="5">
    <source>
        <dbReference type="ARBA" id="ARBA00022490"/>
    </source>
</evidence>
<evidence type="ECO:0000256" key="8">
    <source>
        <dbReference type="ARBA" id="ARBA00022695"/>
    </source>
</evidence>
<dbReference type="PIRSF" id="PIRSF004930">
    <property type="entry name" value="Tln_factor_SUA5"/>
    <property type="match status" value="1"/>
</dbReference>
<dbReference type="GO" id="GO:0061710">
    <property type="term" value="F:L-threonylcarbamoyladenylate synthase"/>
    <property type="evidence" value="ECO:0007669"/>
    <property type="project" value="UniProtKB-EC"/>
</dbReference>
<keyword evidence="8 13" id="KW-0548">Nucleotidyltransferase</keyword>
<feature type="binding site" evidence="14">
    <location>
        <position position="50"/>
    </location>
    <ligand>
        <name>ATP</name>
        <dbReference type="ChEBI" id="CHEBI:30616"/>
    </ligand>
</feature>
<evidence type="ECO:0000256" key="7">
    <source>
        <dbReference type="ARBA" id="ARBA00022694"/>
    </source>
</evidence>
<keyword evidence="5 13" id="KW-0963">Cytoplasm</keyword>
<dbReference type="InterPro" id="IPR017945">
    <property type="entry name" value="DHBP_synth_RibB-like_a/b_dom"/>
</dbReference>
<feature type="binding site" evidence="14">
    <location>
        <position position="187"/>
    </location>
    <ligand>
        <name>ATP</name>
        <dbReference type="ChEBI" id="CHEBI:30616"/>
    </ligand>
</feature>
<evidence type="ECO:0000256" key="2">
    <source>
        <dbReference type="ARBA" id="ARBA00007663"/>
    </source>
</evidence>
<evidence type="ECO:0000256" key="14">
    <source>
        <dbReference type="PIRSR" id="PIRSR004930-1"/>
    </source>
</evidence>
<dbReference type="Proteomes" id="UP000653797">
    <property type="component" value="Unassembled WGS sequence"/>
</dbReference>
<keyword evidence="6 13" id="KW-0808">Transferase</keyword>
<keyword evidence="9 13" id="KW-0547">Nucleotide-binding</keyword>
<sequence length="317" mass="34453">MAQIGTDRQRAKEFLDAGNVVGIPTETVYGLAGNALNPDAVLKIFQVKNRPSFDPLIVHTDSLEKLDQFVTFIPGPALLLAKTFWPGPLTILLPKRDLISDLVTAGLPTVAVRIPNHPLTLDLLRSLDFPLAAPSANPFGYISPTTAQHVADQLGNLVPYILDGGSSTIGLESTIIGFENDKPIVFRLGGMTLDHIEEVIGSVSVRTHSTSNPKAPGMLSSHYAPRKPLILLPPGESPKPNMRAGALVFRELFSGIRTEYQRTLSPTGNLNEAAKNLFVHLRTLDALPIDVIYTEPLPNEGLGWAINDRLRRASVRQ</sequence>
<keyword evidence="10 13" id="KW-0067">ATP-binding</keyword>
<feature type="binding site" evidence="14">
    <location>
        <position position="109"/>
    </location>
    <ligand>
        <name>ATP</name>
        <dbReference type="ChEBI" id="CHEBI:30616"/>
    </ligand>
</feature>
<feature type="binding site" evidence="14">
    <location>
        <position position="59"/>
    </location>
    <ligand>
        <name>ATP</name>
        <dbReference type="ChEBI" id="CHEBI:30616"/>
    </ligand>
</feature>
<dbReference type="PANTHER" id="PTHR17490:SF16">
    <property type="entry name" value="THREONYLCARBAMOYL-AMP SYNTHASE"/>
    <property type="match status" value="1"/>
</dbReference>
<dbReference type="Gene3D" id="3.40.50.11030">
    <property type="entry name" value="Threonylcarbamoyl-AMP synthase, C-terminal domain"/>
    <property type="match status" value="1"/>
</dbReference>
<dbReference type="InterPro" id="IPR038385">
    <property type="entry name" value="Sua5/YwlC_C"/>
</dbReference>
<evidence type="ECO:0000256" key="6">
    <source>
        <dbReference type="ARBA" id="ARBA00022679"/>
    </source>
</evidence>
<dbReference type="EMBL" id="JACXAA010000008">
    <property type="protein sequence ID" value="MBD2755572.1"/>
    <property type="molecule type" value="Genomic_DNA"/>
</dbReference>
<feature type="binding site" evidence="14">
    <location>
        <position position="135"/>
    </location>
    <ligand>
        <name>ATP</name>
        <dbReference type="ChEBI" id="CHEBI:30616"/>
    </ligand>
</feature>
<feature type="domain" description="YrdC-like" evidence="15">
    <location>
        <begin position="5"/>
        <end position="191"/>
    </location>
</feature>
<evidence type="ECO:0000313" key="16">
    <source>
        <dbReference type="EMBL" id="MBD2755572.1"/>
    </source>
</evidence>
<proteinExistence type="inferred from homology"/>
<comment type="similarity">
    <text evidence="2 13">Belongs to the SUA5 family.</text>
</comment>
<dbReference type="InterPro" id="IPR010923">
    <property type="entry name" value="T(6)A37_SUA5"/>
</dbReference>
<dbReference type="InterPro" id="IPR006070">
    <property type="entry name" value="Sua5-like_dom"/>
</dbReference>